<dbReference type="InterPro" id="IPR010667">
    <property type="entry name" value="Phage_T4_Gp19"/>
</dbReference>
<reference evidence="1 2" key="1">
    <citation type="submission" date="2015-11" db="EMBL/GenBank/DDBJ databases">
        <title>Exploring the genomic traits of fungus-feeding bacterial genus Collimonas.</title>
        <authorList>
            <person name="Song C."/>
            <person name="Schmidt R."/>
            <person name="de Jager V."/>
            <person name="Krzyzanowska D."/>
            <person name="Jongedijk E."/>
            <person name="Cankar K."/>
            <person name="Beekwilder J."/>
            <person name="van Veen A."/>
            <person name="de Boer W."/>
            <person name="van Veen J.A."/>
            <person name="Garbeva P."/>
        </authorList>
    </citation>
    <scope>NUCLEOTIDE SEQUENCE [LARGE SCALE GENOMIC DNA]</scope>
    <source>
        <strain evidence="1 2">Ter6</strain>
    </source>
</reference>
<accession>A0A127PBH2</accession>
<dbReference type="PANTHER" id="PTHR38009">
    <property type="entry name" value="CONSERVED HYPOTHETICAL PHAGE TAIL PROTEIN"/>
    <property type="match status" value="1"/>
</dbReference>
<evidence type="ECO:0000313" key="1">
    <source>
        <dbReference type="EMBL" id="AMO95176.1"/>
    </source>
</evidence>
<dbReference type="Proteomes" id="UP000072421">
    <property type="component" value="Chromosome"/>
</dbReference>
<gene>
    <name evidence="1" type="ORF">CFter6_2504</name>
</gene>
<proteinExistence type="predicted"/>
<dbReference type="PATRIC" id="fig|158899.10.peg.2498"/>
<dbReference type="OrthoDB" id="9799891at2"/>
<dbReference type="NCBIfam" id="TIGR02241">
    <property type="entry name" value="conserved hypothetical phage tail region protein"/>
    <property type="match status" value="1"/>
</dbReference>
<dbReference type="RefSeq" id="WP_061540049.1">
    <property type="nucleotide sequence ID" value="NZ_CP013232.1"/>
</dbReference>
<dbReference type="Pfam" id="PF06841">
    <property type="entry name" value="Phage_T4_gp19"/>
    <property type="match status" value="1"/>
</dbReference>
<dbReference type="InterPro" id="IPR011747">
    <property type="entry name" value="CHP02241"/>
</dbReference>
<name>A0A127PBH2_9BURK</name>
<evidence type="ECO:0000313" key="2">
    <source>
        <dbReference type="Proteomes" id="UP000072421"/>
    </source>
</evidence>
<organism evidence="1">
    <name type="scientific">Collimonas fungivorans</name>
    <dbReference type="NCBI Taxonomy" id="158899"/>
    <lineage>
        <taxon>Bacteria</taxon>
        <taxon>Pseudomonadati</taxon>
        <taxon>Pseudomonadota</taxon>
        <taxon>Betaproteobacteria</taxon>
        <taxon>Burkholderiales</taxon>
        <taxon>Oxalobacteraceae</taxon>
        <taxon>Collimonas</taxon>
    </lineage>
</organism>
<protein>
    <submittedName>
        <fullName evidence="1">Conserved hypothetical phage tail region family protein</fullName>
    </submittedName>
</protein>
<dbReference type="GO" id="GO:0005198">
    <property type="term" value="F:structural molecule activity"/>
    <property type="evidence" value="ECO:0007669"/>
    <property type="project" value="InterPro"/>
</dbReference>
<dbReference type="AlphaFoldDB" id="A0A127PBH2"/>
<sequence>MATGRNPSGGISQRKSGPPANPFKSYNFYVEVGGIVVGGFTTVEGLQSKIEVKSVRQGGVNDLEYKLGGQVTYVDLVLKAGITALDPMWLWYQAALNGKIKRQNGSIYLLDDEGNPTVSWNFYNAWPIEWQGPSLDAGQNLVASQSFTLAHEGIKKNSGSGG</sequence>
<dbReference type="PANTHER" id="PTHR38009:SF1">
    <property type="entry name" value="CONSERVED HYPOTHETICAL PHAGE TAIL PROTEIN"/>
    <property type="match status" value="1"/>
</dbReference>
<dbReference type="EMBL" id="CP013232">
    <property type="protein sequence ID" value="AMO95176.1"/>
    <property type="molecule type" value="Genomic_DNA"/>
</dbReference>